<evidence type="ECO:0000256" key="1">
    <source>
        <dbReference type="SAM" id="MobiDB-lite"/>
    </source>
</evidence>
<comment type="caution">
    <text evidence="2">The sequence shown here is derived from an EMBL/GenBank/DDBJ whole genome shotgun (WGS) entry which is preliminary data.</text>
</comment>
<evidence type="ECO:0000313" key="3">
    <source>
        <dbReference type="Proteomes" id="UP000314294"/>
    </source>
</evidence>
<dbReference type="EMBL" id="SRLO01000287">
    <property type="protein sequence ID" value="TNN62740.1"/>
    <property type="molecule type" value="Genomic_DNA"/>
</dbReference>
<name>A0A4Z2HB39_9TELE</name>
<reference evidence="2 3" key="1">
    <citation type="submission" date="2019-03" db="EMBL/GenBank/DDBJ databases">
        <title>First draft genome of Liparis tanakae, snailfish: a comprehensive survey of snailfish specific genes.</title>
        <authorList>
            <person name="Kim W."/>
            <person name="Song I."/>
            <person name="Jeong J.-H."/>
            <person name="Kim D."/>
            <person name="Kim S."/>
            <person name="Ryu S."/>
            <person name="Song J.Y."/>
            <person name="Lee S.K."/>
        </authorList>
    </citation>
    <scope>NUCLEOTIDE SEQUENCE [LARGE SCALE GENOMIC DNA]</scope>
    <source>
        <tissue evidence="2">Muscle</tissue>
    </source>
</reference>
<feature type="compositionally biased region" description="Basic and acidic residues" evidence="1">
    <location>
        <begin position="20"/>
        <end position="32"/>
    </location>
</feature>
<feature type="region of interest" description="Disordered" evidence="1">
    <location>
        <begin position="1"/>
        <end position="38"/>
    </location>
</feature>
<gene>
    <name evidence="2" type="ORF">EYF80_027082</name>
</gene>
<organism evidence="2 3">
    <name type="scientific">Liparis tanakae</name>
    <name type="common">Tanaka's snailfish</name>
    <dbReference type="NCBI Taxonomy" id="230148"/>
    <lineage>
        <taxon>Eukaryota</taxon>
        <taxon>Metazoa</taxon>
        <taxon>Chordata</taxon>
        <taxon>Craniata</taxon>
        <taxon>Vertebrata</taxon>
        <taxon>Euteleostomi</taxon>
        <taxon>Actinopterygii</taxon>
        <taxon>Neopterygii</taxon>
        <taxon>Teleostei</taxon>
        <taxon>Neoteleostei</taxon>
        <taxon>Acanthomorphata</taxon>
        <taxon>Eupercaria</taxon>
        <taxon>Perciformes</taxon>
        <taxon>Cottioidei</taxon>
        <taxon>Cottales</taxon>
        <taxon>Liparidae</taxon>
        <taxon>Liparis</taxon>
    </lineage>
</organism>
<feature type="compositionally biased region" description="Basic and acidic residues" evidence="1">
    <location>
        <begin position="103"/>
        <end position="129"/>
    </location>
</feature>
<feature type="region of interest" description="Disordered" evidence="1">
    <location>
        <begin position="72"/>
        <end position="150"/>
    </location>
</feature>
<sequence>MMTLSSRPPVAVTPINPINPEKRAAAAERDGRSSGGTEATTFGIYRCMRFFFPPTWTWEDVAAAAAVVLSEGRARPQEPPACQADLCSQMQPREGRGGGGRGGDVRRSPESKDSRAKRVEEDLSEERRRGWGSRGEGGRRQRVLVTLQQP</sequence>
<dbReference type="Proteomes" id="UP000314294">
    <property type="component" value="Unassembled WGS sequence"/>
</dbReference>
<dbReference type="AlphaFoldDB" id="A0A4Z2HB39"/>
<protein>
    <submittedName>
        <fullName evidence="2">Uncharacterized protein</fullName>
    </submittedName>
</protein>
<keyword evidence="3" id="KW-1185">Reference proteome</keyword>
<evidence type="ECO:0000313" key="2">
    <source>
        <dbReference type="EMBL" id="TNN62740.1"/>
    </source>
</evidence>
<accession>A0A4Z2HB39</accession>
<proteinExistence type="predicted"/>